<feature type="region of interest" description="Disordered" evidence="1">
    <location>
        <begin position="230"/>
        <end position="254"/>
    </location>
</feature>
<evidence type="ECO:0000313" key="2">
    <source>
        <dbReference type="EMBL" id="GFE38799.1"/>
    </source>
</evidence>
<dbReference type="EMBL" id="BLIR01000001">
    <property type="protein sequence ID" value="GFE38799.1"/>
    <property type="molecule type" value="Genomic_DNA"/>
</dbReference>
<dbReference type="AlphaFoldDB" id="A0A640USN5"/>
<dbReference type="Proteomes" id="UP000431826">
    <property type="component" value="Unassembled WGS sequence"/>
</dbReference>
<reference evidence="2 3" key="1">
    <citation type="submission" date="2019-12" db="EMBL/GenBank/DDBJ databases">
        <title>Whole genome shotgun sequence of Streptomyces tubercidicus NBRC 13090.</title>
        <authorList>
            <person name="Ichikawa N."/>
            <person name="Kimura A."/>
            <person name="Kitahashi Y."/>
            <person name="Komaki H."/>
            <person name="Tamura T."/>
        </authorList>
    </citation>
    <scope>NUCLEOTIDE SEQUENCE [LARGE SCALE GENOMIC DNA]</scope>
    <source>
        <strain evidence="2 3">NBRC 13090</strain>
    </source>
</reference>
<name>A0A640USN5_9ACTN</name>
<gene>
    <name evidence="2" type="ORF">Stube_34720</name>
</gene>
<accession>A0A640USN5</accession>
<protein>
    <submittedName>
        <fullName evidence="2">Uncharacterized protein</fullName>
    </submittedName>
</protein>
<comment type="caution">
    <text evidence="2">The sequence shown here is derived from an EMBL/GenBank/DDBJ whole genome shotgun (WGS) entry which is preliminary data.</text>
</comment>
<feature type="region of interest" description="Disordered" evidence="1">
    <location>
        <begin position="1"/>
        <end position="28"/>
    </location>
</feature>
<keyword evidence="3" id="KW-1185">Reference proteome</keyword>
<evidence type="ECO:0000313" key="3">
    <source>
        <dbReference type="Proteomes" id="UP000431826"/>
    </source>
</evidence>
<sequence>MTEERRAEGKSAMTEPTTERPEAAAPAEYSLRFPDSWWHLDLDPSTRDASIRRRIEAQVEKAPQLTREQVDGLIRSTRRIAREAHAQGALRASGMLRILHAGSGPLVLSATTVVLRISVPEEQAEDLADLVMAAGVQLGTEAEGTGLPAGEVELVELPHAGAAGRISRVEDVNYQGTRVPTAVRHTLVPVPHTHDYLVIASSTPNVDLAEQFYEVFDAIAESLRFDGRADTTDAAGPAAGAADGSPMGETEQEK</sequence>
<evidence type="ECO:0000256" key="1">
    <source>
        <dbReference type="SAM" id="MobiDB-lite"/>
    </source>
</evidence>
<feature type="compositionally biased region" description="Low complexity" evidence="1">
    <location>
        <begin position="232"/>
        <end position="244"/>
    </location>
</feature>
<proteinExistence type="predicted"/>
<organism evidence="2 3">
    <name type="scientific">Streptomyces tubercidicus</name>
    <dbReference type="NCBI Taxonomy" id="47759"/>
    <lineage>
        <taxon>Bacteria</taxon>
        <taxon>Bacillati</taxon>
        <taxon>Actinomycetota</taxon>
        <taxon>Actinomycetes</taxon>
        <taxon>Kitasatosporales</taxon>
        <taxon>Streptomycetaceae</taxon>
        <taxon>Streptomyces</taxon>
    </lineage>
</organism>